<evidence type="ECO:0000313" key="2">
    <source>
        <dbReference type="EMBL" id="ENU25330.1"/>
    </source>
</evidence>
<reference evidence="2 3" key="1">
    <citation type="submission" date="2013-02" db="EMBL/GenBank/DDBJ databases">
        <title>The Genome Sequence of Acinetobacter sp. NIPH 809.</title>
        <authorList>
            <consortium name="The Broad Institute Genome Sequencing Platform"/>
            <consortium name="The Broad Institute Genome Sequencing Center for Infectious Disease"/>
            <person name="Cerqueira G."/>
            <person name="Feldgarden M."/>
            <person name="Courvalin P."/>
            <person name="Perichon B."/>
            <person name="Grillot-Courvalin C."/>
            <person name="Clermont D."/>
            <person name="Rocha E."/>
            <person name="Yoon E.-J."/>
            <person name="Nemec A."/>
            <person name="Walker B."/>
            <person name="Young S.K."/>
            <person name="Zeng Q."/>
            <person name="Gargeya S."/>
            <person name="Fitzgerald M."/>
            <person name="Haas B."/>
            <person name="Abouelleil A."/>
            <person name="Alvarado L."/>
            <person name="Arachchi H.M."/>
            <person name="Berlin A.M."/>
            <person name="Chapman S.B."/>
            <person name="Dewar J."/>
            <person name="Goldberg J."/>
            <person name="Griggs A."/>
            <person name="Gujja S."/>
            <person name="Hansen M."/>
            <person name="Howarth C."/>
            <person name="Imamovic A."/>
            <person name="Larimer J."/>
            <person name="McCowan C."/>
            <person name="Murphy C."/>
            <person name="Neiman D."/>
            <person name="Pearson M."/>
            <person name="Priest M."/>
            <person name="Roberts A."/>
            <person name="Saif S."/>
            <person name="Shea T."/>
            <person name="Sisk P."/>
            <person name="Sykes S."/>
            <person name="Wortman J."/>
            <person name="Nusbaum C."/>
            <person name="Birren B."/>
        </authorList>
    </citation>
    <scope>NUCLEOTIDE SEQUENCE [LARGE SCALE GENOMIC DNA]</scope>
    <source>
        <strain evidence="2 3">NIPH 809</strain>
    </source>
</reference>
<proteinExistence type="predicted"/>
<sequence>MQEINEKSAFSQRLKEALLNHSWAKTSPTWLAREFNLRYSGKSISVQTANNWLLGLAIPSQDKLQLLAAWLEVSSQWLRFGNATQEIQHPEMVYSGIQLVQQDLPEKFAQLSPKQKQLVYELINALIDTNQQ</sequence>
<name>A0ABP2TSN9_9GAMM</name>
<dbReference type="InterPro" id="IPR001387">
    <property type="entry name" value="Cro/C1-type_HTH"/>
</dbReference>
<evidence type="ECO:0000259" key="1">
    <source>
        <dbReference type="PROSITE" id="PS50943"/>
    </source>
</evidence>
<dbReference type="PROSITE" id="PS50943">
    <property type="entry name" value="HTH_CROC1"/>
    <property type="match status" value="1"/>
</dbReference>
<organism evidence="2 3">
    <name type="scientific">Acinetobacter proteolyticus</name>
    <dbReference type="NCBI Taxonomy" id="1776741"/>
    <lineage>
        <taxon>Bacteria</taxon>
        <taxon>Pseudomonadati</taxon>
        <taxon>Pseudomonadota</taxon>
        <taxon>Gammaproteobacteria</taxon>
        <taxon>Moraxellales</taxon>
        <taxon>Moraxellaceae</taxon>
        <taxon>Acinetobacter</taxon>
    </lineage>
</organism>
<dbReference type="EMBL" id="APOI01000002">
    <property type="protein sequence ID" value="ENU25330.1"/>
    <property type="molecule type" value="Genomic_DNA"/>
</dbReference>
<feature type="domain" description="HTH cro/C1-type" evidence="1">
    <location>
        <begin position="44"/>
        <end position="78"/>
    </location>
</feature>
<evidence type="ECO:0000313" key="3">
    <source>
        <dbReference type="Proteomes" id="UP000013034"/>
    </source>
</evidence>
<dbReference type="RefSeq" id="WP_004652033.1">
    <property type="nucleotide sequence ID" value="NZ_KB849177.1"/>
</dbReference>
<dbReference type="Gene3D" id="1.10.260.40">
    <property type="entry name" value="lambda repressor-like DNA-binding domains"/>
    <property type="match status" value="1"/>
</dbReference>
<accession>A0ABP2TSN9</accession>
<dbReference type="InterPro" id="IPR010982">
    <property type="entry name" value="Lambda_DNA-bd_dom_sf"/>
</dbReference>
<gene>
    <name evidence="2" type="ORF">F993_00107</name>
</gene>
<dbReference type="Proteomes" id="UP000013034">
    <property type="component" value="Unassembled WGS sequence"/>
</dbReference>
<comment type="caution">
    <text evidence="2">The sequence shown here is derived from an EMBL/GenBank/DDBJ whole genome shotgun (WGS) entry which is preliminary data.</text>
</comment>
<protein>
    <recommendedName>
        <fullName evidence="1">HTH cro/C1-type domain-containing protein</fullName>
    </recommendedName>
</protein>
<keyword evidence="3" id="KW-1185">Reference proteome</keyword>